<reference evidence="2 3" key="1">
    <citation type="journal article" date="2018" name="PLoS Genet.">
        <title>Population sequencing reveals clonal diversity and ancestral inbreeding in the grapevine cultivar Chardonnay.</title>
        <authorList>
            <person name="Roach M.J."/>
            <person name="Johnson D.L."/>
            <person name="Bohlmann J."/>
            <person name="van Vuuren H.J."/>
            <person name="Jones S.J."/>
            <person name="Pretorius I.S."/>
            <person name="Schmidt S.A."/>
            <person name="Borneman A.R."/>
        </authorList>
    </citation>
    <scope>NUCLEOTIDE SEQUENCE [LARGE SCALE GENOMIC DNA]</scope>
    <source>
        <strain evidence="3">cv. Chardonnay</strain>
        <strain evidence="2">I10V1</strain>
        <tissue evidence="2">Leaf</tissue>
    </source>
</reference>
<evidence type="ECO:0000313" key="1">
    <source>
        <dbReference type="EMBL" id="RVW17616.1"/>
    </source>
</evidence>
<dbReference type="AlphaFoldDB" id="A0A438KG11"/>
<evidence type="ECO:0000313" key="2">
    <source>
        <dbReference type="EMBL" id="RVX20138.1"/>
    </source>
</evidence>
<evidence type="ECO:0000313" key="3">
    <source>
        <dbReference type="Proteomes" id="UP000288805"/>
    </source>
</evidence>
<proteinExistence type="predicted"/>
<dbReference type="EMBL" id="QGNW01002575">
    <property type="protein sequence ID" value="RVW17616.1"/>
    <property type="molecule type" value="Genomic_DNA"/>
</dbReference>
<dbReference type="Proteomes" id="UP000288805">
    <property type="component" value="Unassembled WGS sequence"/>
</dbReference>
<dbReference type="EMBL" id="QGNW01000007">
    <property type="protein sequence ID" value="RVX20138.1"/>
    <property type="molecule type" value="Genomic_DNA"/>
</dbReference>
<sequence length="139" mass="16117">MGEMNDIEHLAFELGCKVGGLPSFYLGLPLGAPFKFMAVWDGVEERDFLWGGGTLERKTRLVWWDIVCLDKRKGGLVVKRLSTLNKALLSKWNWLFAIEKGALWNCVISGKYREEEVWWCSREMREGFCVGVWKVIRKE</sequence>
<accession>A0A438KG11</accession>
<organism evidence="2 3">
    <name type="scientific">Vitis vinifera</name>
    <name type="common">Grape</name>
    <dbReference type="NCBI Taxonomy" id="29760"/>
    <lineage>
        <taxon>Eukaryota</taxon>
        <taxon>Viridiplantae</taxon>
        <taxon>Streptophyta</taxon>
        <taxon>Embryophyta</taxon>
        <taxon>Tracheophyta</taxon>
        <taxon>Spermatophyta</taxon>
        <taxon>Magnoliopsida</taxon>
        <taxon>eudicotyledons</taxon>
        <taxon>Gunneridae</taxon>
        <taxon>Pentapetalae</taxon>
        <taxon>rosids</taxon>
        <taxon>Vitales</taxon>
        <taxon>Vitaceae</taxon>
        <taxon>Viteae</taxon>
        <taxon>Vitis</taxon>
    </lineage>
</organism>
<name>A0A438KG11_VITVI</name>
<protein>
    <submittedName>
        <fullName evidence="2">Uncharacterized protein</fullName>
    </submittedName>
</protein>
<comment type="caution">
    <text evidence="2">The sequence shown here is derived from an EMBL/GenBank/DDBJ whole genome shotgun (WGS) entry which is preliminary data.</text>
</comment>
<gene>
    <name evidence="2" type="ORF">CK203_004487</name>
    <name evidence="1" type="ORF">CK203_096689</name>
</gene>